<dbReference type="Gene3D" id="3.40.50.300">
    <property type="entry name" value="P-loop containing nucleotide triphosphate hydrolases"/>
    <property type="match status" value="1"/>
</dbReference>
<dbReference type="Pfam" id="PF07728">
    <property type="entry name" value="AAA_5"/>
    <property type="match status" value="1"/>
</dbReference>
<dbReference type="RefSeq" id="WP_071139259.1">
    <property type="nucleotide sequence ID" value="NZ_CP035282.1"/>
</dbReference>
<dbReference type="CDD" id="cd00009">
    <property type="entry name" value="AAA"/>
    <property type="match status" value="1"/>
</dbReference>
<dbReference type="OrthoDB" id="9781481at2"/>
<dbReference type="AlphaFoldDB" id="A0A410QGA1"/>
<keyword evidence="3" id="KW-1185">Reference proteome</keyword>
<evidence type="ECO:0000313" key="2">
    <source>
        <dbReference type="EMBL" id="QAT63040.1"/>
    </source>
</evidence>
<organism evidence="2 3">
    <name type="scientific">Acidilutibacter cellobiosedens</name>
    <dbReference type="NCBI Taxonomy" id="2507161"/>
    <lineage>
        <taxon>Bacteria</taxon>
        <taxon>Bacillati</taxon>
        <taxon>Bacillota</taxon>
        <taxon>Tissierellia</taxon>
        <taxon>Tissierellales</taxon>
        <taxon>Acidilutibacteraceae</taxon>
        <taxon>Acidilutibacter</taxon>
    </lineage>
</organism>
<dbReference type="InterPro" id="IPR027417">
    <property type="entry name" value="P-loop_NTPase"/>
</dbReference>
<sequence>MNLIKYKEQLLSFLDVPKVKRIRKSEEFYFEKAIDKYNEYINLEINKSILNILINKTKSKPFSYKKLLKEYNIDSIEHKVLLIIGELISYIDQNAAMKNELNQYEDKRTMALTFVRQNVWVQNLLSHKLDNSLENLPEMIRNAFKYIQNPLRELTTFKEAHRQAISRTFFDGQYESIIDSMRDIGIRCKNSMNDGFLYSEIFYQKGIREIWDSTITTERTSGQKIWSYTPGKNGYKWDEFRIQGIMAIGWDEMGDLRKYKTKIDIIDQLNKLYEPDNRPTNDGLALWQFCHEIQVGDRIFAKAGSKTLLGVGEVISDYEYDDRDEYKHIRKVKWIKAGKWILENEFATKTLTNITDFDDFCYELYEIINEDGSVPDETIRESYTKQDFLSDVFISEEKYETIKSLLMRKKNLILQGPPGVGKTYAAKRLAYSLIGEKDESRIKILQFHQSYAYEDFIMGYKPNGTGFELKKGPFYQFCKLASENPDNDYYFIIDEINRGNMSKIFGELMMLIESDKRGEEIILTYSNESFYVPENIYIIGTMNTADRSLAIIDYALRRRFCFVELEPAFETEAFKNCLLSQGASEELINKIKMRMGSLNLEIKKDTNLGKDFKIGHSYFCDYIDTDKWYEEIIKYEIEPLIKEYWFDEEEKTKNYVKELLR</sequence>
<accession>A0A410QGA1</accession>
<feature type="domain" description="AAA+ ATPase" evidence="1">
    <location>
        <begin position="408"/>
        <end position="566"/>
    </location>
</feature>
<evidence type="ECO:0000313" key="3">
    <source>
        <dbReference type="Proteomes" id="UP000287969"/>
    </source>
</evidence>
<dbReference type="PANTHER" id="PTHR37291">
    <property type="entry name" value="5-METHYLCYTOSINE-SPECIFIC RESTRICTION ENZYME B"/>
    <property type="match status" value="1"/>
</dbReference>
<gene>
    <name evidence="2" type="ORF">EQM13_16440</name>
</gene>
<dbReference type="EMBL" id="CP035282">
    <property type="protein sequence ID" value="QAT63040.1"/>
    <property type="molecule type" value="Genomic_DNA"/>
</dbReference>
<dbReference type="GO" id="GO:0005524">
    <property type="term" value="F:ATP binding"/>
    <property type="evidence" value="ECO:0007669"/>
    <property type="project" value="InterPro"/>
</dbReference>
<proteinExistence type="predicted"/>
<dbReference type="GO" id="GO:0016887">
    <property type="term" value="F:ATP hydrolysis activity"/>
    <property type="evidence" value="ECO:0007669"/>
    <property type="project" value="InterPro"/>
</dbReference>
<dbReference type="PANTHER" id="PTHR37291:SF1">
    <property type="entry name" value="TYPE IV METHYL-DIRECTED RESTRICTION ENZYME ECOKMCRB SUBUNIT"/>
    <property type="match status" value="1"/>
</dbReference>
<dbReference type="InterPro" id="IPR003593">
    <property type="entry name" value="AAA+_ATPase"/>
</dbReference>
<dbReference type="SUPFAM" id="SSF52540">
    <property type="entry name" value="P-loop containing nucleoside triphosphate hydrolases"/>
    <property type="match status" value="1"/>
</dbReference>
<dbReference type="SMART" id="SM00382">
    <property type="entry name" value="AAA"/>
    <property type="match status" value="1"/>
</dbReference>
<protein>
    <recommendedName>
        <fullName evidence="1">AAA+ ATPase domain-containing protein</fullName>
    </recommendedName>
</protein>
<dbReference type="REBASE" id="297392">
    <property type="entry name" value="SspNJN17McrBCP"/>
</dbReference>
<name>A0A410QGA1_9FIRM</name>
<reference evidence="3" key="1">
    <citation type="submission" date="2019-01" db="EMBL/GenBank/DDBJ databases">
        <title>Draft genomes of a novel of Sporanaerobacter strains.</title>
        <authorList>
            <person name="Ma S."/>
        </authorList>
    </citation>
    <scope>NUCLEOTIDE SEQUENCE [LARGE SCALE GENOMIC DNA]</scope>
    <source>
        <strain evidence="3">NJN-17</strain>
    </source>
</reference>
<dbReference type="InterPro" id="IPR011704">
    <property type="entry name" value="ATPase_dyneun-rel_AAA"/>
</dbReference>
<dbReference type="InterPro" id="IPR052934">
    <property type="entry name" value="Methyl-DNA_Rec/Restrict_Enz"/>
</dbReference>
<dbReference type="KEGG" id="spoa:EQM13_16440"/>
<dbReference type="Proteomes" id="UP000287969">
    <property type="component" value="Chromosome"/>
</dbReference>
<evidence type="ECO:0000259" key="1">
    <source>
        <dbReference type="SMART" id="SM00382"/>
    </source>
</evidence>